<dbReference type="OrthoDB" id="3182027at2"/>
<dbReference type="GO" id="GO:0003998">
    <property type="term" value="F:acylphosphatase activity"/>
    <property type="evidence" value="ECO:0007669"/>
    <property type="project" value="UniProtKB-EC"/>
</dbReference>
<comment type="similarity">
    <text evidence="1 6">Belongs to the acylphosphatase family.</text>
</comment>
<comment type="caution">
    <text evidence="8">The sequence shown here is derived from an EMBL/GenBank/DDBJ whole genome shotgun (WGS) entry which is preliminary data.</text>
</comment>
<gene>
    <name evidence="8" type="primary">yccX</name>
    <name evidence="8" type="ORF">HMPREF9004_0843</name>
</gene>
<accession>N6WDK3</accession>
<dbReference type="AlphaFoldDB" id="N6WDK3"/>
<organism evidence="8 9">
    <name type="scientific">Schaalia cardiffensis F0333</name>
    <dbReference type="NCBI Taxonomy" id="888050"/>
    <lineage>
        <taxon>Bacteria</taxon>
        <taxon>Bacillati</taxon>
        <taxon>Actinomycetota</taxon>
        <taxon>Actinomycetes</taxon>
        <taxon>Actinomycetales</taxon>
        <taxon>Actinomycetaceae</taxon>
        <taxon>Schaalia</taxon>
    </lineage>
</organism>
<dbReference type="HOGENOM" id="CLU_141932_1_2_11"/>
<dbReference type="InterPro" id="IPR036046">
    <property type="entry name" value="Acylphosphatase-like_dom_sf"/>
</dbReference>
<evidence type="ECO:0000313" key="8">
    <source>
        <dbReference type="EMBL" id="ENO18274.1"/>
    </source>
</evidence>
<dbReference type="PRINTS" id="PR00112">
    <property type="entry name" value="ACYLPHPHTASE"/>
</dbReference>
<dbReference type="Gene3D" id="3.30.70.100">
    <property type="match status" value="1"/>
</dbReference>
<dbReference type="PANTHER" id="PTHR47268">
    <property type="entry name" value="ACYLPHOSPHATASE"/>
    <property type="match status" value="1"/>
</dbReference>
<evidence type="ECO:0000256" key="6">
    <source>
        <dbReference type="RuleBase" id="RU004168"/>
    </source>
</evidence>
<dbReference type="EMBL" id="AQHZ01000015">
    <property type="protein sequence ID" value="ENO18274.1"/>
    <property type="molecule type" value="Genomic_DNA"/>
</dbReference>
<name>N6WDK3_9ACTO</name>
<evidence type="ECO:0000256" key="2">
    <source>
        <dbReference type="ARBA" id="ARBA00012150"/>
    </source>
</evidence>
<dbReference type="InterPro" id="IPR020456">
    <property type="entry name" value="Acylphosphatase"/>
</dbReference>
<dbReference type="PROSITE" id="PS00150">
    <property type="entry name" value="ACYLPHOSPHATASE_1"/>
    <property type="match status" value="1"/>
</dbReference>
<reference evidence="8 9" key="1">
    <citation type="submission" date="2013-03" db="EMBL/GenBank/DDBJ databases">
        <title>Reference genome for the Human Microbiome Project.</title>
        <authorList>
            <person name="Aqrawi P."/>
            <person name="Ayvaz T."/>
            <person name="Bess C."/>
            <person name="Blankenburg K."/>
            <person name="Coyle M."/>
            <person name="Deng J."/>
            <person name="Forbes L."/>
            <person name="Fowler G."/>
            <person name="Francisco L."/>
            <person name="Fu Q."/>
            <person name="Gibbs R."/>
            <person name="Gross S."/>
            <person name="Gubbala S."/>
            <person name="Hale W."/>
            <person name="Hemphill L."/>
            <person name="Highlander S."/>
            <person name="Hirani K."/>
            <person name="Jackson L."/>
            <person name="Jakkamsetti A."/>
            <person name="Javaid M."/>
            <person name="Jayaseelan J.C."/>
            <person name="Jiang H."/>
            <person name="Joshi V."/>
            <person name="Korchina V."/>
            <person name="Kovar C."/>
            <person name="Lara F."/>
            <person name="Lee S."/>
            <person name="Liu Y."/>
            <person name="Mata R."/>
            <person name="Mathew T."/>
            <person name="Munidasa M."/>
            <person name="Muzny D."/>
            <person name="Nazareth L."/>
            <person name="Ngo R."/>
            <person name="Nguyen L."/>
            <person name="Nguyen N."/>
            <person name="Okwuonu G."/>
            <person name="Ongeri F."/>
            <person name="Palculict T."/>
            <person name="Patil S."/>
            <person name="Petrosino J."/>
            <person name="Pham C."/>
            <person name="Pham P."/>
            <person name="Pu L.-L."/>
            <person name="Qin X."/>
            <person name="Qu J."/>
            <person name="Reid J."/>
            <person name="Ross M."/>
            <person name="Ruth R."/>
            <person name="Saada N."/>
            <person name="San Lucas F."/>
            <person name="Santibanez J."/>
            <person name="Shang Y."/>
            <person name="Simmons D."/>
            <person name="Song X.-Z."/>
            <person name="Tang L.-Y."/>
            <person name="Thornton R."/>
            <person name="Warren J."/>
            <person name="Weissenberger G."/>
            <person name="Wilczek-Boney K."/>
            <person name="Worley K."/>
            <person name="Youmans B."/>
            <person name="Zhang J."/>
            <person name="Zhang L."/>
            <person name="Zhao Z."/>
            <person name="Zhou C."/>
            <person name="Zhu D."/>
            <person name="Zhu Y."/>
        </authorList>
    </citation>
    <scope>NUCLEOTIDE SEQUENCE [LARGE SCALE GENOMIC DNA]</scope>
    <source>
        <strain evidence="8 9">F0333</strain>
    </source>
</reference>
<evidence type="ECO:0000256" key="3">
    <source>
        <dbReference type="ARBA" id="ARBA00015991"/>
    </source>
</evidence>
<proteinExistence type="inferred from homology"/>
<feature type="domain" description="Acylphosphatase-like" evidence="7">
    <location>
        <begin position="12"/>
        <end position="100"/>
    </location>
</feature>
<dbReference type="InterPro" id="IPR001792">
    <property type="entry name" value="Acylphosphatase-like_dom"/>
</dbReference>
<protein>
    <recommendedName>
        <fullName evidence="3 5">acylphosphatase</fullName>
        <ecNumber evidence="2 5">3.6.1.7</ecNumber>
    </recommendedName>
</protein>
<dbReference type="eggNOG" id="COG1254">
    <property type="taxonomic scope" value="Bacteria"/>
</dbReference>
<dbReference type="RefSeq" id="WP_005962597.1">
    <property type="nucleotide sequence ID" value="NZ_CP040505.1"/>
</dbReference>
<evidence type="ECO:0000313" key="9">
    <source>
        <dbReference type="Proteomes" id="UP000013015"/>
    </source>
</evidence>
<dbReference type="InterPro" id="IPR017968">
    <property type="entry name" value="Acylphosphatase_CS"/>
</dbReference>
<sequence length="100" mass="10894">MSGQLAQARIRTVSARIYGRVQGVGFRWNCQHEAERLALVGEVRNRADGSVCVIAQGSADGVARLIVWLYKGPKWASVEDVLVEDLPAGSYMGDTFSIRG</sequence>
<dbReference type="PANTHER" id="PTHR47268:SF4">
    <property type="entry name" value="ACYLPHOSPHATASE"/>
    <property type="match status" value="1"/>
</dbReference>
<dbReference type="EC" id="3.6.1.7" evidence="2 5"/>
<dbReference type="SUPFAM" id="SSF54975">
    <property type="entry name" value="Acylphosphatase/BLUF domain-like"/>
    <property type="match status" value="1"/>
</dbReference>
<dbReference type="Proteomes" id="UP000013015">
    <property type="component" value="Unassembled WGS sequence"/>
</dbReference>
<evidence type="ECO:0000259" key="7">
    <source>
        <dbReference type="PROSITE" id="PS51160"/>
    </source>
</evidence>
<feature type="active site" evidence="5">
    <location>
        <position position="27"/>
    </location>
</feature>
<dbReference type="STRING" id="888050.HMPREF9004_0843"/>
<keyword evidence="9" id="KW-1185">Reference proteome</keyword>
<feature type="active site" evidence="5">
    <location>
        <position position="45"/>
    </location>
</feature>
<keyword evidence="5 8" id="KW-0378">Hydrolase</keyword>
<comment type="catalytic activity">
    <reaction evidence="4 5">
        <text>an acyl phosphate + H2O = a carboxylate + phosphate + H(+)</text>
        <dbReference type="Rhea" id="RHEA:14965"/>
        <dbReference type="ChEBI" id="CHEBI:15377"/>
        <dbReference type="ChEBI" id="CHEBI:15378"/>
        <dbReference type="ChEBI" id="CHEBI:29067"/>
        <dbReference type="ChEBI" id="CHEBI:43474"/>
        <dbReference type="ChEBI" id="CHEBI:59918"/>
        <dbReference type="EC" id="3.6.1.7"/>
    </reaction>
</comment>
<dbReference type="PROSITE" id="PS51160">
    <property type="entry name" value="ACYLPHOSPHATASE_3"/>
    <property type="match status" value="1"/>
</dbReference>
<dbReference type="PATRIC" id="fig|888050.3.peg.798"/>
<dbReference type="Pfam" id="PF00708">
    <property type="entry name" value="Acylphosphatase"/>
    <property type="match status" value="1"/>
</dbReference>
<evidence type="ECO:0000256" key="5">
    <source>
        <dbReference type="PROSITE-ProRule" id="PRU00520"/>
    </source>
</evidence>
<evidence type="ECO:0000256" key="4">
    <source>
        <dbReference type="ARBA" id="ARBA00047645"/>
    </source>
</evidence>
<evidence type="ECO:0000256" key="1">
    <source>
        <dbReference type="ARBA" id="ARBA00005614"/>
    </source>
</evidence>